<proteinExistence type="predicted"/>
<accession>A0A1F5Y0D0</accession>
<dbReference type="STRING" id="1798364.A3G54_03980"/>
<name>A0A1F5Y0D0_9BACT</name>
<evidence type="ECO:0000313" key="2">
    <source>
        <dbReference type="Proteomes" id="UP000178894"/>
    </source>
</evidence>
<reference evidence="1 2" key="1">
    <citation type="journal article" date="2016" name="Nat. Commun.">
        <title>Thousands of microbial genomes shed light on interconnected biogeochemical processes in an aquifer system.</title>
        <authorList>
            <person name="Anantharaman K."/>
            <person name="Brown C.T."/>
            <person name="Hug L.A."/>
            <person name="Sharon I."/>
            <person name="Castelle C.J."/>
            <person name="Probst A.J."/>
            <person name="Thomas B.C."/>
            <person name="Singh A."/>
            <person name="Wilkins M.J."/>
            <person name="Karaoz U."/>
            <person name="Brodie E.L."/>
            <person name="Williams K.H."/>
            <person name="Hubbard S.S."/>
            <person name="Banfield J.F."/>
        </authorList>
    </citation>
    <scope>NUCLEOTIDE SEQUENCE [LARGE SCALE GENOMIC DNA]</scope>
</reference>
<dbReference type="Proteomes" id="UP000178894">
    <property type="component" value="Unassembled WGS sequence"/>
</dbReference>
<protein>
    <submittedName>
        <fullName evidence="1">Uncharacterized protein</fullName>
    </submittedName>
</protein>
<comment type="caution">
    <text evidence="1">The sequence shown here is derived from an EMBL/GenBank/DDBJ whole genome shotgun (WGS) entry which is preliminary data.</text>
</comment>
<gene>
    <name evidence="1" type="ORF">A3G54_03980</name>
</gene>
<dbReference type="EMBL" id="MFIQ01000010">
    <property type="protein sequence ID" value="OGF93668.1"/>
    <property type="molecule type" value="Genomic_DNA"/>
</dbReference>
<dbReference type="AlphaFoldDB" id="A0A1F5Y0D0"/>
<evidence type="ECO:0000313" key="1">
    <source>
        <dbReference type="EMBL" id="OGF93668.1"/>
    </source>
</evidence>
<sequence length="70" mass="7974">MIKTLIIIILLIVVVSLLGVSIGDLTHNQKLKDNFSVVWNFVYPWAKIGWGKAHDYIWTPILKAARDLRG</sequence>
<organism evidence="1 2">
    <name type="scientific">Candidatus Giovannonibacteria bacterium RIFCSPLOWO2_12_FULL_44_15</name>
    <dbReference type="NCBI Taxonomy" id="1798364"/>
    <lineage>
        <taxon>Bacteria</taxon>
        <taxon>Candidatus Giovannoniibacteriota</taxon>
    </lineage>
</organism>